<evidence type="ECO:0000256" key="8">
    <source>
        <dbReference type="ARBA" id="ARBA00022840"/>
    </source>
</evidence>
<keyword evidence="4 12" id="KW-0547">Nucleotide-binding</keyword>
<dbReference type="PROSITE" id="PS51194">
    <property type="entry name" value="HELICASE_CTER"/>
    <property type="match status" value="1"/>
</dbReference>
<dbReference type="GO" id="GO:0003677">
    <property type="term" value="F:DNA binding"/>
    <property type="evidence" value="ECO:0007669"/>
    <property type="project" value="UniProtKB-UniRule"/>
</dbReference>
<dbReference type="SMART" id="SM00490">
    <property type="entry name" value="HELICc"/>
    <property type="match status" value="1"/>
</dbReference>
<keyword evidence="8 12" id="KW-0067">ATP-binding</keyword>
<keyword evidence="5 12" id="KW-0378">Hydrolase</keyword>
<comment type="subunit">
    <text evidence="12">Component of the replication restart primosome.</text>
</comment>
<evidence type="ECO:0000256" key="7">
    <source>
        <dbReference type="ARBA" id="ARBA00022833"/>
    </source>
</evidence>
<dbReference type="NCBIfam" id="TIGR00595">
    <property type="entry name" value="priA"/>
    <property type="match status" value="1"/>
</dbReference>
<keyword evidence="1 12" id="KW-0639">Primosome</keyword>
<dbReference type="KEGG" id="tmai:FVE67_00340"/>
<dbReference type="InterPro" id="IPR042115">
    <property type="entry name" value="PriA_3primeBD_sf"/>
</dbReference>
<keyword evidence="6 12" id="KW-0347">Helicase</keyword>
<dbReference type="FunFam" id="3.40.50.300:FF:000489">
    <property type="entry name" value="Primosome assembly protein PriA"/>
    <property type="match status" value="1"/>
</dbReference>
<feature type="domain" description="Helicase ATP-binding" evidence="13">
    <location>
        <begin position="253"/>
        <end position="419"/>
    </location>
</feature>
<dbReference type="GO" id="GO:0008270">
    <property type="term" value="F:zinc ion binding"/>
    <property type="evidence" value="ECO:0007669"/>
    <property type="project" value="UniProtKB-UniRule"/>
</dbReference>
<keyword evidence="16" id="KW-1185">Reference proteome</keyword>
<keyword evidence="9 12" id="KW-0238">DNA-binding</keyword>
<comment type="function">
    <text evidence="12">Initiates the restart of stalled replication forks, which reloads the replicative helicase on sites other than the origin of replication. Recognizes and binds to abandoned replication forks and remodels them to uncover a helicase loading site. Promotes assembly of the primosome at these replication forks.</text>
</comment>
<dbReference type="EC" id="5.6.2.4" evidence="12"/>
<feature type="binding site" evidence="12">
    <location>
        <position position="478"/>
    </location>
    <ligand>
        <name>Zn(2+)</name>
        <dbReference type="ChEBI" id="CHEBI:29105"/>
        <label>1</label>
    </ligand>
</feature>
<dbReference type="Pfam" id="PF18074">
    <property type="entry name" value="PriA_C"/>
    <property type="match status" value="1"/>
</dbReference>
<organism evidence="15 16">
    <name type="scientific">Thermosulfurimonas marina</name>
    <dbReference type="NCBI Taxonomy" id="2047767"/>
    <lineage>
        <taxon>Bacteria</taxon>
        <taxon>Pseudomonadati</taxon>
        <taxon>Thermodesulfobacteriota</taxon>
        <taxon>Thermodesulfobacteria</taxon>
        <taxon>Thermodesulfobacteriales</taxon>
        <taxon>Thermodesulfobacteriaceae</taxon>
        <taxon>Thermosulfurimonas</taxon>
    </lineage>
</organism>
<keyword evidence="3 12" id="KW-0479">Metal-binding</keyword>
<dbReference type="Pfam" id="PF00270">
    <property type="entry name" value="DEAD"/>
    <property type="match status" value="1"/>
</dbReference>
<dbReference type="AlphaFoldDB" id="A0A6H1WQ28"/>
<evidence type="ECO:0000256" key="4">
    <source>
        <dbReference type="ARBA" id="ARBA00022741"/>
    </source>
</evidence>
<dbReference type="Pfam" id="PF17764">
    <property type="entry name" value="PriA_3primeBD"/>
    <property type="match status" value="1"/>
</dbReference>
<dbReference type="CDD" id="cd17929">
    <property type="entry name" value="DEXHc_priA"/>
    <property type="match status" value="1"/>
</dbReference>
<dbReference type="SUPFAM" id="SSF52540">
    <property type="entry name" value="P-loop containing nucleoside triphosphate hydrolases"/>
    <property type="match status" value="1"/>
</dbReference>
<dbReference type="InterPro" id="IPR041222">
    <property type="entry name" value="PriA_3primeBD"/>
</dbReference>
<feature type="binding site" evidence="12">
    <location>
        <position position="515"/>
    </location>
    <ligand>
        <name>Zn(2+)</name>
        <dbReference type="ChEBI" id="CHEBI:29105"/>
        <label>1</label>
    </ligand>
</feature>
<dbReference type="GO" id="GO:1990077">
    <property type="term" value="C:primosome complex"/>
    <property type="evidence" value="ECO:0007669"/>
    <property type="project" value="UniProtKB-UniRule"/>
</dbReference>
<evidence type="ECO:0000256" key="6">
    <source>
        <dbReference type="ARBA" id="ARBA00022806"/>
    </source>
</evidence>
<evidence type="ECO:0000256" key="9">
    <source>
        <dbReference type="ARBA" id="ARBA00023125"/>
    </source>
</evidence>
<dbReference type="InterPro" id="IPR041236">
    <property type="entry name" value="PriA_C"/>
</dbReference>
<dbReference type="GO" id="GO:0006270">
    <property type="term" value="P:DNA replication initiation"/>
    <property type="evidence" value="ECO:0007669"/>
    <property type="project" value="TreeGrafter"/>
</dbReference>
<keyword evidence="2 12" id="KW-0235">DNA replication</keyword>
<keyword evidence="7 12" id="KW-0862">Zinc</keyword>
<dbReference type="InterPro" id="IPR011545">
    <property type="entry name" value="DEAD/DEAH_box_helicase_dom"/>
</dbReference>
<accession>A0A6H1WQ28</accession>
<feature type="binding site" evidence="12">
    <location>
        <position position="487"/>
    </location>
    <ligand>
        <name>Zn(2+)</name>
        <dbReference type="ChEBI" id="CHEBI:29105"/>
        <label>2</label>
    </ligand>
</feature>
<evidence type="ECO:0000256" key="12">
    <source>
        <dbReference type="HAMAP-Rule" id="MF_00983"/>
    </source>
</evidence>
<evidence type="ECO:0000259" key="14">
    <source>
        <dbReference type="PROSITE" id="PS51194"/>
    </source>
</evidence>
<dbReference type="InterPro" id="IPR027417">
    <property type="entry name" value="P-loop_NTPase"/>
</dbReference>
<evidence type="ECO:0000256" key="3">
    <source>
        <dbReference type="ARBA" id="ARBA00022723"/>
    </source>
</evidence>
<dbReference type="Proteomes" id="UP000501253">
    <property type="component" value="Chromosome"/>
</dbReference>
<evidence type="ECO:0000313" key="15">
    <source>
        <dbReference type="EMBL" id="QJA05327.1"/>
    </source>
</evidence>
<evidence type="ECO:0000256" key="11">
    <source>
        <dbReference type="ARBA" id="ARBA00048988"/>
    </source>
</evidence>
<dbReference type="GO" id="GO:0016787">
    <property type="term" value="F:hydrolase activity"/>
    <property type="evidence" value="ECO:0007669"/>
    <property type="project" value="UniProtKB-KW"/>
</dbReference>
<dbReference type="Gene3D" id="3.40.50.300">
    <property type="entry name" value="P-loop containing nucleotide triphosphate hydrolases"/>
    <property type="match status" value="2"/>
</dbReference>
<feature type="domain" description="Helicase C-terminal" evidence="14">
    <location>
        <begin position="507"/>
        <end position="662"/>
    </location>
</feature>
<dbReference type="GO" id="GO:0006302">
    <property type="term" value="P:double-strand break repair"/>
    <property type="evidence" value="ECO:0007669"/>
    <property type="project" value="InterPro"/>
</dbReference>
<protein>
    <recommendedName>
        <fullName evidence="12">Replication restart protein PriA</fullName>
    </recommendedName>
    <alternativeName>
        <fullName evidence="12">ATP-dependent DNA helicase PriA</fullName>
        <ecNumber evidence="12">5.6.2.4</ecNumber>
    </alternativeName>
    <alternativeName>
        <fullName evidence="12">DNA 3'-5' helicase PriA</fullName>
    </alternativeName>
</protein>
<keyword evidence="10 12" id="KW-0413">Isomerase</keyword>
<proteinExistence type="inferred from homology"/>
<sequence>MRFYNLVLPVPLPGALVYASKAPLLPGVRVLVPVKTRRMVGVVLEEVPEPSGPWEIREVEEVLDQEPLIPQELLRFLLWCQGYYLAPPGEVFRLAFPPGFFREIRRRYRLTPAGRQALAEGRAPEALSWFRKARSLRATRSRFTEAELSEFLARGWLSEEEDLSRLRPPEEPWLEFAGGEPLGEAERFLAERGRWPRRFLEEIFGRKAVEDLLRERRARVVSLPRLRRGPVVESGERPRPSPEQLSLIREIERFLPQGFTVFLLHGVTGSGKTLVYLEVAERVLAQGKSVLVLVPEIALTPYVETHFVAAFGREVAVLHSALSPSARAAEWFRVARGEARVVVGTRLALFAPLRDLGLIVVDEEHDPSYKQAERLPYQARDLALMRGRMAGVPVILGSATPSVKSFYFARTGRYRYLRLKSRPSGRRLPEVELVRLSGPEPFSSRLLEALSETLSRGEQALLFLNRRGYAPAVYCRECGEVLGCPNCSLTLTYHRARGLLLCHFCGHEVRAFPLCPHCQGTAFRLSGSGTERIEEELRKYFPGAEVARLDRDTVTSEKRLTDLLRRLRRGEIQILVGTQMVAQGHDLPGVTLVGVLLAEGGLHLPDYRAAERTFQLLVQVAGRAGRGNLPGRVILQTRLPEHYVLQAALKQDYEAFFEEDLARRRAFSFPPFKRLCLLLVTSVREEKAREGAERAAEFFRSWPELEVLGPAPAPLARLAGRFRWQVLLRAPRASAFDRPLQRFLEEVSRWPSGLRVTLDRDPEELL</sequence>
<evidence type="ECO:0000256" key="5">
    <source>
        <dbReference type="ARBA" id="ARBA00022801"/>
    </source>
</evidence>
<comment type="catalytic activity">
    <reaction evidence="11 12">
        <text>ATP + H2O = ADP + phosphate + H(+)</text>
        <dbReference type="Rhea" id="RHEA:13065"/>
        <dbReference type="ChEBI" id="CHEBI:15377"/>
        <dbReference type="ChEBI" id="CHEBI:15378"/>
        <dbReference type="ChEBI" id="CHEBI:30616"/>
        <dbReference type="ChEBI" id="CHEBI:43474"/>
        <dbReference type="ChEBI" id="CHEBI:456216"/>
        <dbReference type="EC" id="5.6.2.4"/>
    </reaction>
</comment>
<comment type="cofactor">
    <cofactor evidence="12">
        <name>Zn(2+)</name>
        <dbReference type="ChEBI" id="CHEBI:29105"/>
    </cofactor>
    <text evidence="12">Binds 2 zinc ions per subunit.</text>
</comment>
<feature type="binding site" evidence="12">
    <location>
        <position position="484"/>
    </location>
    <ligand>
        <name>Zn(2+)</name>
        <dbReference type="ChEBI" id="CHEBI:29105"/>
        <label>2</label>
    </ligand>
</feature>
<evidence type="ECO:0000313" key="16">
    <source>
        <dbReference type="Proteomes" id="UP000501253"/>
    </source>
</evidence>
<dbReference type="Gene3D" id="3.40.1440.60">
    <property type="entry name" value="PriA, 3(prime) DNA-binding domain"/>
    <property type="match status" value="1"/>
</dbReference>
<dbReference type="GO" id="GO:0043138">
    <property type="term" value="F:3'-5' DNA helicase activity"/>
    <property type="evidence" value="ECO:0007669"/>
    <property type="project" value="UniProtKB-EC"/>
</dbReference>
<dbReference type="Pfam" id="PF00271">
    <property type="entry name" value="Helicase_C"/>
    <property type="match status" value="1"/>
</dbReference>
<feature type="binding site" evidence="12">
    <location>
        <position position="475"/>
    </location>
    <ligand>
        <name>Zn(2+)</name>
        <dbReference type="ChEBI" id="CHEBI:29105"/>
        <label>1</label>
    </ligand>
</feature>
<dbReference type="InterPro" id="IPR001650">
    <property type="entry name" value="Helicase_C-like"/>
</dbReference>
<evidence type="ECO:0000259" key="13">
    <source>
        <dbReference type="PROSITE" id="PS51192"/>
    </source>
</evidence>
<feature type="binding site" evidence="12">
    <location>
        <position position="502"/>
    </location>
    <ligand>
        <name>Zn(2+)</name>
        <dbReference type="ChEBI" id="CHEBI:29105"/>
        <label>2</label>
    </ligand>
</feature>
<dbReference type="PROSITE" id="PS51192">
    <property type="entry name" value="HELICASE_ATP_BIND_1"/>
    <property type="match status" value="1"/>
</dbReference>
<dbReference type="EMBL" id="CP042909">
    <property type="protein sequence ID" value="QJA05327.1"/>
    <property type="molecule type" value="Genomic_DNA"/>
</dbReference>
<dbReference type="InterPro" id="IPR005259">
    <property type="entry name" value="PriA"/>
</dbReference>
<dbReference type="PANTHER" id="PTHR30580:SF0">
    <property type="entry name" value="PRIMOSOMAL PROTEIN N"/>
    <property type="match status" value="1"/>
</dbReference>
<dbReference type="SMART" id="SM00487">
    <property type="entry name" value="DEXDc"/>
    <property type="match status" value="1"/>
</dbReference>
<dbReference type="RefSeq" id="WP_168718692.1">
    <property type="nucleotide sequence ID" value="NZ_CP042909.1"/>
</dbReference>
<dbReference type="GO" id="GO:0005524">
    <property type="term" value="F:ATP binding"/>
    <property type="evidence" value="ECO:0007669"/>
    <property type="project" value="UniProtKB-UniRule"/>
</dbReference>
<comment type="catalytic activity">
    <reaction evidence="12">
        <text>Couples ATP hydrolysis with the unwinding of duplex DNA by translocating in the 3'-5' direction.</text>
        <dbReference type="EC" id="5.6.2.4"/>
    </reaction>
</comment>
<dbReference type="CDD" id="cd18804">
    <property type="entry name" value="SF2_C_priA"/>
    <property type="match status" value="1"/>
</dbReference>
<dbReference type="GO" id="GO:0006269">
    <property type="term" value="P:DNA replication, synthesis of primer"/>
    <property type="evidence" value="ECO:0007669"/>
    <property type="project" value="UniProtKB-KW"/>
</dbReference>
<name>A0A6H1WQ28_9BACT</name>
<dbReference type="PANTHER" id="PTHR30580">
    <property type="entry name" value="PRIMOSOMAL PROTEIN N"/>
    <property type="match status" value="1"/>
</dbReference>
<comment type="similarity">
    <text evidence="12">Belongs to the helicase family. PriA subfamily.</text>
</comment>
<dbReference type="GO" id="GO:0006310">
    <property type="term" value="P:DNA recombination"/>
    <property type="evidence" value="ECO:0007669"/>
    <property type="project" value="InterPro"/>
</dbReference>
<feature type="binding site" evidence="12">
    <location>
        <position position="505"/>
    </location>
    <ligand>
        <name>Zn(2+)</name>
        <dbReference type="ChEBI" id="CHEBI:29105"/>
        <label>2</label>
    </ligand>
</feature>
<feature type="binding site" evidence="12">
    <location>
        <position position="518"/>
    </location>
    <ligand>
        <name>Zn(2+)</name>
        <dbReference type="ChEBI" id="CHEBI:29105"/>
        <label>1</label>
    </ligand>
</feature>
<dbReference type="InterPro" id="IPR014001">
    <property type="entry name" value="Helicase_ATP-bd"/>
</dbReference>
<dbReference type="Pfam" id="PF18319">
    <property type="entry name" value="Zn_ribbon_PriA"/>
    <property type="match status" value="1"/>
</dbReference>
<evidence type="ECO:0000256" key="1">
    <source>
        <dbReference type="ARBA" id="ARBA00022515"/>
    </source>
</evidence>
<reference evidence="15 16" key="1">
    <citation type="submission" date="2019-08" db="EMBL/GenBank/DDBJ databases">
        <title>Complete genome sequence of Thermosulfurimonas marina SU872T, an anaerobic thermophilic chemolithoautotrophic bacterium isolated from a shallow marine hydrothermal vent.</title>
        <authorList>
            <person name="Allioux M."/>
            <person name="Jebbar M."/>
            <person name="Slobodkina G."/>
            <person name="Slobodkin A."/>
            <person name="Moalic Y."/>
            <person name="Frolova A."/>
            <person name="Shao Z."/>
            <person name="Alain K."/>
        </authorList>
    </citation>
    <scope>NUCLEOTIDE SEQUENCE [LARGE SCALE GENOMIC DNA]</scope>
    <source>
        <strain evidence="15 16">SU872</strain>
    </source>
</reference>
<evidence type="ECO:0000256" key="10">
    <source>
        <dbReference type="ARBA" id="ARBA00023235"/>
    </source>
</evidence>
<gene>
    <name evidence="12 15" type="primary">priA</name>
    <name evidence="15" type="ORF">FVE67_00340</name>
</gene>
<evidence type="ECO:0000256" key="2">
    <source>
        <dbReference type="ARBA" id="ARBA00022705"/>
    </source>
</evidence>
<dbReference type="InterPro" id="IPR040498">
    <property type="entry name" value="PriA_CRR"/>
</dbReference>
<dbReference type="HAMAP" id="MF_00983">
    <property type="entry name" value="PriA"/>
    <property type="match status" value="1"/>
</dbReference>